<feature type="non-terminal residue" evidence="1">
    <location>
        <position position="1"/>
    </location>
</feature>
<proteinExistence type="evidence at transcript level"/>
<evidence type="ECO:0000313" key="1">
    <source>
        <dbReference type="EMBL" id="JAU00102.1"/>
    </source>
</evidence>
<accession>A0A1E1XM86</accession>
<dbReference type="AlphaFoldDB" id="A0A1E1XM86"/>
<name>A0A1E1XM86_AMBSC</name>
<organism evidence="1">
    <name type="scientific">Amblyomma sculptum</name>
    <name type="common">Tick</name>
    <dbReference type="NCBI Taxonomy" id="1581419"/>
    <lineage>
        <taxon>Eukaryota</taxon>
        <taxon>Metazoa</taxon>
        <taxon>Ecdysozoa</taxon>
        <taxon>Arthropoda</taxon>
        <taxon>Chelicerata</taxon>
        <taxon>Arachnida</taxon>
        <taxon>Acari</taxon>
        <taxon>Parasitiformes</taxon>
        <taxon>Ixodida</taxon>
        <taxon>Ixodoidea</taxon>
        <taxon>Ixodidae</taxon>
        <taxon>Amblyomminae</taxon>
        <taxon>Amblyomma</taxon>
    </lineage>
</organism>
<feature type="non-terminal residue" evidence="1">
    <location>
        <position position="108"/>
    </location>
</feature>
<dbReference type="EMBL" id="GFAA01003333">
    <property type="protein sequence ID" value="JAU00102.1"/>
    <property type="molecule type" value="mRNA"/>
</dbReference>
<sequence length="108" mass="12278">VGGCYSRAFNERTLKKNRNQAAKLCESAGLEKLAKAVKDSKKLTLRPFFSIKTHKPGAPFRTIVEDKGTWQRNIAGYLQCHLNKLQVKDPFVIRNSNEVIEYLKNDPS</sequence>
<reference evidence="1" key="1">
    <citation type="submission" date="2016-09" db="EMBL/GenBank/DDBJ databases">
        <authorList>
            <person name="Capua I."/>
            <person name="De Benedictis P."/>
            <person name="Joannis T."/>
            <person name="Lombin L.H."/>
            <person name="Cattoli G."/>
        </authorList>
    </citation>
    <scope>NUCLEOTIDE SEQUENCE</scope>
</reference>
<reference evidence="1" key="2">
    <citation type="journal article" date="2017" name="Front. Cell. Infect. Microbiol.">
        <title>Analysis of the Salivary Gland Transcriptome of Unfed and Partially Fed Amblyomma sculptum Ticks and Descriptive Proteome of the Saliva.</title>
        <authorList>
            <person name="Esteves E."/>
            <person name="Maruyama S.R."/>
            <person name="Kawahara R."/>
            <person name="Fujita A."/>
            <person name="Martins L.A."/>
            <person name="Righi A.A."/>
            <person name="Costa F.B."/>
            <person name="Palmisano G."/>
            <person name="Labruna M.B."/>
            <person name="Sa-Nunes A."/>
            <person name="Ribeiro J.M.C."/>
            <person name="Fogaca A.C."/>
        </authorList>
    </citation>
    <scope>NUCLEOTIDE SEQUENCE</scope>
</reference>
<protein>
    <submittedName>
        <fullName evidence="1">Putative tick transposon</fullName>
    </submittedName>
</protein>